<protein>
    <submittedName>
        <fullName evidence="1">Uncharacterized protein</fullName>
    </submittedName>
</protein>
<dbReference type="Proteomes" id="UP000306378">
    <property type="component" value="Unassembled WGS sequence"/>
</dbReference>
<proteinExistence type="predicted"/>
<name>A0A5R8N9W7_9NOCA</name>
<dbReference type="RefSeq" id="WP_138453139.1">
    <property type="nucleotide sequence ID" value="NZ_AP026975.1"/>
</dbReference>
<gene>
    <name evidence="1" type="ORF">FEK34_29110</name>
</gene>
<reference evidence="1 2" key="1">
    <citation type="submission" date="2019-05" db="EMBL/GenBank/DDBJ databases">
        <title>Genomes sequences of two Nocardia cyriacigeorgica environmental isolates, type strains Nocardia asteroides ATCC 19247 and Nocardia cyriacigeorgica DSM 44484.</title>
        <authorList>
            <person name="Vautrin F."/>
            <person name="Bergeron E."/>
            <person name="Dubost A."/>
            <person name="Abrouk D."/>
            <person name="Rodriguez Nava V."/>
            <person name="Pujic P."/>
        </authorList>
    </citation>
    <scope>NUCLEOTIDE SEQUENCE [LARGE SCALE GENOMIC DNA]</scope>
    <source>
        <strain evidence="1 2">EML 446</strain>
    </source>
</reference>
<dbReference type="AlphaFoldDB" id="A0A5R8N9W7"/>
<sequence>MRDGLGIGADPGCVDARGPNSTLDELADAMMSATFTDPTTGKRTSAEEQARAAANAFESMTGPSGSIDTSPAGIRAKLVKSLYSAVPEGGDARFAAAVCEYDTSVLTRLGPMWGDRDQITRTPHLLRASGRTVCGGVGDQTADAYLEEIDEQATASQADPQAYVAGEIKKIEAVLDGWTSDPEETDAARQIRQSFEEALQVLRAEDPQQIADGLKNYRDFNWLAIEHLCPGTSVFGFGEVCGEVSSPLGHAPRTVQTHSGPVDCDSALDIVQTFTAEGPAAILPWVCAYNNDGDTAEDVMIYCHNQQARVVVPRKTR</sequence>
<comment type="caution">
    <text evidence="1">The sequence shown here is derived from an EMBL/GenBank/DDBJ whole genome shotgun (WGS) entry which is preliminary data.</text>
</comment>
<evidence type="ECO:0000313" key="1">
    <source>
        <dbReference type="EMBL" id="TLF72416.1"/>
    </source>
</evidence>
<organism evidence="1 2">
    <name type="scientific">Nocardia cyriacigeorgica</name>
    <dbReference type="NCBI Taxonomy" id="135487"/>
    <lineage>
        <taxon>Bacteria</taxon>
        <taxon>Bacillati</taxon>
        <taxon>Actinomycetota</taxon>
        <taxon>Actinomycetes</taxon>
        <taxon>Mycobacteriales</taxon>
        <taxon>Nocardiaceae</taxon>
        <taxon>Nocardia</taxon>
    </lineage>
</organism>
<dbReference type="EMBL" id="VBUT01000017">
    <property type="protein sequence ID" value="TLF72416.1"/>
    <property type="molecule type" value="Genomic_DNA"/>
</dbReference>
<evidence type="ECO:0000313" key="2">
    <source>
        <dbReference type="Proteomes" id="UP000306378"/>
    </source>
</evidence>
<accession>A0A5R8N9W7</accession>